<dbReference type="STRING" id="281362.AT959_11040"/>
<dbReference type="AlphaFoldDB" id="A0A133XJU5"/>
<gene>
    <name evidence="2" type="ORF">AT959_11040</name>
</gene>
<name>A0A133XJU5_9RHOO</name>
<sequence>MRRLLVTLHRWFGLFAALFLFVAGLTGAVISWDHELDEWLNPHLFHAVAAGPALTPLELAARLEAAEPRLQVRFMPLEIEPGHSLGLFVEPRLDPATQQPYALGYNQVALDPATGEILGKRQWGQVSLDRENLLPFLYKLHYSMHIPDAFSLQLGTLFMGIVAIVWVFDTLLALWISFPSLKSWRQSFAFRWQAGGHRLTFDLHRSGGVWLFLLVLMLAVTSVAMNLKEQVMRPVVGLFSELTPSPFAARPSPAVDGQKTAKMAVDRIIALAEDEARQRGITAPAGGVFLDSLSGVYGVGFFAPGNSHGDGGLGNPWLYFDAHSGQPLGATIPGSGTAGDIFLQAMFPLHSGRIAGLPGRILISLCGLAIALLSVTGVLIWARKHRARRLQALKQQPQPVLN</sequence>
<protein>
    <submittedName>
        <fullName evidence="2">Peptidase</fullName>
    </submittedName>
</protein>
<organism evidence="2 3">
    <name type="scientific">Dechloromonas denitrificans</name>
    <dbReference type="NCBI Taxonomy" id="281362"/>
    <lineage>
        <taxon>Bacteria</taxon>
        <taxon>Pseudomonadati</taxon>
        <taxon>Pseudomonadota</taxon>
        <taxon>Betaproteobacteria</taxon>
        <taxon>Rhodocyclales</taxon>
        <taxon>Azonexaceae</taxon>
        <taxon>Dechloromonas</taxon>
    </lineage>
</organism>
<dbReference type="Proteomes" id="UP000070186">
    <property type="component" value="Unassembled WGS sequence"/>
</dbReference>
<feature type="transmembrane region" description="Helical" evidence="1">
    <location>
        <begin position="12"/>
        <end position="32"/>
    </location>
</feature>
<reference evidence="2 3" key="1">
    <citation type="submission" date="2015-12" db="EMBL/GenBank/DDBJ databases">
        <title>Nitrous oxide reduction kinetics distinguish bacteria harboring typical versus atypical NosZ.</title>
        <authorList>
            <person name="Yoon S."/>
            <person name="Nissen S."/>
            <person name="Park D."/>
            <person name="Sanford R.A."/>
            <person name="Loeffler F.E."/>
        </authorList>
    </citation>
    <scope>NUCLEOTIDE SEQUENCE [LARGE SCALE GENOMIC DNA]</scope>
    <source>
        <strain evidence="2 3">ATCC BAA-841</strain>
    </source>
</reference>
<feature type="transmembrane region" description="Helical" evidence="1">
    <location>
        <begin position="208"/>
        <end position="227"/>
    </location>
</feature>
<keyword evidence="3" id="KW-1185">Reference proteome</keyword>
<dbReference type="PANTHER" id="PTHR34219:SF5">
    <property type="entry name" value="BLR4505 PROTEIN"/>
    <property type="match status" value="1"/>
</dbReference>
<evidence type="ECO:0000313" key="3">
    <source>
        <dbReference type="Proteomes" id="UP000070186"/>
    </source>
</evidence>
<evidence type="ECO:0000256" key="1">
    <source>
        <dbReference type="SAM" id="Phobius"/>
    </source>
</evidence>
<keyword evidence="1" id="KW-1133">Transmembrane helix</keyword>
<keyword evidence="1" id="KW-0472">Membrane</keyword>
<feature type="transmembrane region" description="Helical" evidence="1">
    <location>
        <begin position="361"/>
        <end position="382"/>
    </location>
</feature>
<dbReference type="PANTHER" id="PTHR34219">
    <property type="entry name" value="IRON-REGULATED INNER MEMBRANE PROTEIN-RELATED"/>
    <property type="match status" value="1"/>
</dbReference>
<accession>A0A133XJU5</accession>
<evidence type="ECO:0000313" key="2">
    <source>
        <dbReference type="EMBL" id="KXB31203.1"/>
    </source>
</evidence>
<keyword evidence="1" id="KW-0812">Transmembrane</keyword>
<dbReference type="RefSeq" id="WP_066883007.1">
    <property type="nucleotide sequence ID" value="NZ_LODL01000019.1"/>
</dbReference>
<feature type="transmembrane region" description="Helical" evidence="1">
    <location>
        <begin position="157"/>
        <end position="178"/>
    </location>
</feature>
<dbReference type="Pfam" id="PF03929">
    <property type="entry name" value="PepSY_TM"/>
    <property type="match status" value="1"/>
</dbReference>
<proteinExistence type="predicted"/>
<dbReference type="InterPro" id="IPR005625">
    <property type="entry name" value="PepSY-ass_TM"/>
</dbReference>
<comment type="caution">
    <text evidence="2">The sequence shown here is derived from an EMBL/GenBank/DDBJ whole genome shotgun (WGS) entry which is preliminary data.</text>
</comment>
<dbReference type="EMBL" id="LODL01000019">
    <property type="protein sequence ID" value="KXB31203.1"/>
    <property type="molecule type" value="Genomic_DNA"/>
</dbReference>